<name>A0A1W1CD08_9ZZZZ</name>
<protein>
    <submittedName>
        <fullName evidence="4">Serine acetyltransferase</fullName>
        <ecNumber evidence="4">2.3.1.30</ecNumber>
    </submittedName>
</protein>
<organism evidence="4">
    <name type="scientific">hydrothermal vent metagenome</name>
    <dbReference type="NCBI Taxonomy" id="652676"/>
    <lineage>
        <taxon>unclassified sequences</taxon>
        <taxon>metagenomes</taxon>
        <taxon>ecological metagenomes</taxon>
    </lineage>
</organism>
<proteinExistence type="inferred from homology"/>
<dbReference type="GO" id="GO:0009001">
    <property type="term" value="F:serine O-acetyltransferase activity"/>
    <property type="evidence" value="ECO:0007669"/>
    <property type="project" value="UniProtKB-EC"/>
</dbReference>
<accession>A0A1W1CD08</accession>
<dbReference type="PIRSF" id="PIRSF000441">
    <property type="entry name" value="CysE"/>
    <property type="match status" value="1"/>
</dbReference>
<keyword evidence="2 4" id="KW-0808">Transferase</keyword>
<dbReference type="CDD" id="cd03354">
    <property type="entry name" value="LbH_SAT"/>
    <property type="match status" value="1"/>
</dbReference>
<dbReference type="EMBL" id="FPHE01000128">
    <property type="protein sequence ID" value="SFV63654.1"/>
    <property type="molecule type" value="Genomic_DNA"/>
</dbReference>
<dbReference type="InterPro" id="IPR005881">
    <property type="entry name" value="Ser_O-AcTrfase"/>
</dbReference>
<dbReference type="AlphaFoldDB" id="A0A1W1CD08"/>
<dbReference type="GO" id="GO:0005737">
    <property type="term" value="C:cytoplasm"/>
    <property type="evidence" value="ECO:0007669"/>
    <property type="project" value="InterPro"/>
</dbReference>
<dbReference type="Gene3D" id="2.160.10.10">
    <property type="entry name" value="Hexapeptide repeat proteins"/>
    <property type="match status" value="1"/>
</dbReference>
<gene>
    <name evidence="4" type="ORF">MNB_SV-12-2023</name>
</gene>
<evidence type="ECO:0000256" key="1">
    <source>
        <dbReference type="ARBA" id="ARBA00007274"/>
    </source>
</evidence>
<evidence type="ECO:0000256" key="2">
    <source>
        <dbReference type="ARBA" id="ARBA00022679"/>
    </source>
</evidence>
<evidence type="ECO:0000256" key="3">
    <source>
        <dbReference type="ARBA" id="ARBA00023315"/>
    </source>
</evidence>
<dbReference type="SUPFAM" id="SSF51161">
    <property type="entry name" value="Trimeric LpxA-like enzymes"/>
    <property type="match status" value="1"/>
</dbReference>
<dbReference type="Pfam" id="PF00132">
    <property type="entry name" value="Hexapep"/>
    <property type="match status" value="1"/>
</dbReference>
<reference evidence="4" key="1">
    <citation type="submission" date="2016-10" db="EMBL/GenBank/DDBJ databases">
        <authorList>
            <person name="de Groot N.N."/>
        </authorList>
    </citation>
    <scope>NUCLEOTIDE SEQUENCE</scope>
</reference>
<dbReference type="InterPro" id="IPR045304">
    <property type="entry name" value="LbH_SAT"/>
</dbReference>
<comment type="similarity">
    <text evidence="1">Belongs to the transferase hexapeptide repeat family.</text>
</comment>
<evidence type="ECO:0000313" key="4">
    <source>
        <dbReference type="EMBL" id="SFV63654.1"/>
    </source>
</evidence>
<dbReference type="PANTHER" id="PTHR42811">
    <property type="entry name" value="SERINE ACETYLTRANSFERASE"/>
    <property type="match status" value="1"/>
</dbReference>
<dbReference type="InterPro" id="IPR001451">
    <property type="entry name" value="Hexapep"/>
</dbReference>
<dbReference type="EC" id="2.3.1.30" evidence="4"/>
<dbReference type="InterPro" id="IPR011004">
    <property type="entry name" value="Trimer_LpxA-like_sf"/>
</dbReference>
<keyword evidence="3 4" id="KW-0012">Acyltransferase</keyword>
<sequence>MVDFHNKFKPIRKFFQRRLYYKYHCDISHTATIHPSVTFPHPIAIVIGSQATIHKNCSIYQNVTIGSNFDSDNSMPTIEANTLIGTGAKLIGNITVGKNCIIGANAVVTKSVPNNSIVTGVNNIRKRDNI</sequence>
<dbReference type="GO" id="GO:0006535">
    <property type="term" value="P:cysteine biosynthetic process from serine"/>
    <property type="evidence" value="ECO:0007669"/>
    <property type="project" value="InterPro"/>
</dbReference>